<keyword evidence="6" id="KW-0472">Membrane</keyword>
<organism evidence="7 8">
    <name type="scientific">Actinopolyspora xinjiangensis</name>
    <dbReference type="NCBI Taxonomy" id="405564"/>
    <lineage>
        <taxon>Bacteria</taxon>
        <taxon>Bacillati</taxon>
        <taxon>Actinomycetota</taxon>
        <taxon>Actinomycetes</taxon>
        <taxon>Actinopolysporales</taxon>
        <taxon>Actinopolysporaceae</taxon>
        <taxon>Actinopolyspora</taxon>
    </lineage>
</organism>
<accession>A0A1H0TTY2</accession>
<dbReference type="STRING" id="405564.SAMN04487905_105278"/>
<comment type="subcellular location">
    <subcellularLocation>
        <location evidence="1">Cell membrane</location>
        <topology evidence="1">Multi-pass membrane protein</topology>
    </subcellularLocation>
</comment>
<dbReference type="PANTHER" id="PTHR32243:SF18">
    <property type="entry name" value="INNER MEMBRANE ABC TRANSPORTER PERMEASE PROTEIN YCJP"/>
    <property type="match status" value="1"/>
</dbReference>
<reference evidence="8" key="1">
    <citation type="submission" date="2016-10" db="EMBL/GenBank/DDBJ databases">
        <authorList>
            <person name="Varghese N."/>
            <person name="Submissions S."/>
        </authorList>
    </citation>
    <scope>NUCLEOTIDE SEQUENCE [LARGE SCALE GENOMIC DNA]</scope>
    <source>
        <strain evidence="8">DSM 46732</strain>
    </source>
</reference>
<keyword evidence="3" id="KW-1003">Cell membrane</keyword>
<keyword evidence="2" id="KW-0813">Transport</keyword>
<keyword evidence="5" id="KW-1133">Transmembrane helix</keyword>
<dbReference type="Gene3D" id="1.10.3720.10">
    <property type="entry name" value="MetI-like"/>
    <property type="match status" value="1"/>
</dbReference>
<evidence type="ECO:0000313" key="8">
    <source>
        <dbReference type="Proteomes" id="UP000199497"/>
    </source>
</evidence>
<dbReference type="SUPFAM" id="SSF161098">
    <property type="entry name" value="MetI-like"/>
    <property type="match status" value="1"/>
</dbReference>
<dbReference type="PANTHER" id="PTHR32243">
    <property type="entry name" value="MALTOSE TRANSPORT SYSTEM PERMEASE-RELATED"/>
    <property type="match status" value="1"/>
</dbReference>
<name>A0A1H0TTY2_9ACTN</name>
<evidence type="ECO:0000256" key="5">
    <source>
        <dbReference type="ARBA" id="ARBA00022989"/>
    </source>
</evidence>
<gene>
    <name evidence="7" type="ORF">SAMN04487905_105278</name>
</gene>
<dbReference type="RefSeq" id="WP_211481281.1">
    <property type="nucleotide sequence ID" value="NZ_FNJR01000005.1"/>
</dbReference>
<keyword evidence="4" id="KW-0812">Transmembrane</keyword>
<evidence type="ECO:0000256" key="1">
    <source>
        <dbReference type="ARBA" id="ARBA00004651"/>
    </source>
</evidence>
<protein>
    <submittedName>
        <fullName evidence="7">Multiple sugar transport system permease protein</fullName>
    </submittedName>
</protein>
<evidence type="ECO:0000313" key="7">
    <source>
        <dbReference type="EMBL" id="SDP57403.1"/>
    </source>
</evidence>
<evidence type="ECO:0000256" key="6">
    <source>
        <dbReference type="ARBA" id="ARBA00023136"/>
    </source>
</evidence>
<dbReference type="AlphaFoldDB" id="A0A1H0TTY2"/>
<keyword evidence="8" id="KW-1185">Reference proteome</keyword>
<dbReference type="InterPro" id="IPR035906">
    <property type="entry name" value="MetI-like_sf"/>
</dbReference>
<evidence type="ECO:0000256" key="2">
    <source>
        <dbReference type="ARBA" id="ARBA00022448"/>
    </source>
</evidence>
<evidence type="ECO:0000256" key="4">
    <source>
        <dbReference type="ARBA" id="ARBA00022692"/>
    </source>
</evidence>
<dbReference type="EMBL" id="FNJR01000005">
    <property type="protein sequence ID" value="SDP57403.1"/>
    <property type="molecule type" value="Genomic_DNA"/>
</dbReference>
<sequence length="73" mass="7808">MFTWNDYTLALVFSGPHSRTLPMAAGQLVTRSGIDWGQLCAIGTFVVVPMMPAGLAVRRWLVTGLTLGAVTGE</sequence>
<dbReference type="GO" id="GO:0005886">
    <property type="term" value="C:plasma membrane"/>
    <property type="evidence" value="ECO:0007669"/>
    <property type="project" value="UniProtKB-SubCell"/>
</dbReference>
<evidence type="ECO:0000256" key="3">
    <source>
        <dbReference type="ARBA" id="ARBA00022475"/>
    </source>
</evidence>
<dbReference type="InterPro" id="IPR050901">
    <property type="entry name" value="BP-dep_ABC_trans_perm"/>
</dbReference>
<keyword evidence="7" id="KW-0762">Sugar transport</keyword>
<dbReference type="Proteomes" id="UP000199497">
    <property type="component" value="Unassembled WGS sequence"/>
</dbReference>
<proteinExistence type="predicted"/>